<reference evidence="7" key="2">
    <citation type="journal article" date="2019" name="Nat. Med.">
        <title>A library of human gut bacterial isolates paired with longitudinal multiomics data enables mechanistic microbiome research.</title>
        <authorList>
            <person name="Poyet M."/>
            <person name="Groussin M."/>
            <person name="Gibbons S.M."/>
            <person name="Avila-Pacheco J."/>
            <person name="Jiang X."/>
            <person name="Kearney S.M."/>
            <person name="Perrotta A.R."/>
            <person name="Berdy B."/>
            <person name="Zhao S."/>
            <person name="Lieberman T.D."/>
            <person name="Swanson P.K."/>
            <person name="Smith M."/>
            <person name="Roesemann S."/>
            <person name="Alexander J.E."/>
            <person name="Rich S.A."/>
            <person name="Livny J."/>
            <person name="Vlamakis H."/>
            <person name="Clish C."/>
            <person name="Bullock K."/>
            <person name="Deik A."/>
            <person name="Scott J."/>
            <person name="Pierce K.A."/>
            <person name="Xavier R.J."/>
            <person name="Alm E.J."/>
        </authorList>
    </citation>
    <scope>NUCLEOTIDE SEQUENCE</scope>
    <source>
        <strain evidence="7">BIOML-A12</strain>
    </source>
</reference>
<dbReference type="InterPro" id="IPR036388">
    <property type="entry name" value="WH-like_DNA-bd_sf"/>
</dbReference>
<dbReference type="SUPFAM" id="SSF46785">
    <property type="entry name" value="Winged helix' DNA-binding domain"/>
    <property type="match status" value="1"/>
</dbReference>
<proteinExistence type="predicted"/>
<dbReference type="Proteomes" id="UP000503330">
    <property type="component" value="Chromosome"/>
</dbReference>
<evidence type="ECO:0000313" key="6">
    <source>
        <dbReference type="EMBL" id="MCR0234736.1"/>
    </source>
</evidence>
<dbReference type="EMBL" id="WWTN01000006">
    <property type="protein sequence ID" value="MZH55089.1"/>
    <property type="molecule type" value="Genomic_DNA"/>
</dbReference>
<feature type="domain" description="HTH gntR-type" evidence="4">
    <location>
        <begin position="13"/>
        <end position="83"/>
    </location>
</feature>
<evidence type="ECO:0000313" key="9">
    <source>
        <dbReference type="Proteomes" id="UP000030008"/>
    </source>
</evidence>
<dbReference type="Gene3D" id="1.10.10.10">
    <property type="entry name" value="Winged helix-like DNA-binding domain superfamily/Winged helix DNA-binding domain"/>
    <property type="match status" value="1"/>
</dbReference>
<reference evidence="6" key="4">
    <citation type="journal article" date="2022" name="Clin. Infect. Dis.">
        <title>Association between Clostridium innocuum and antibiotic-associated diarrhea in adults and children: A cross-sectional study and comparative genomics analysis.</title>
        <authorList>
            <person name="Cherny K.E."/>
            <person name="Muscat E.B."/>
            <person name="Balaji A."/>
            <person name="Mukherjee J."/>
            <person name="Ozer E.A."/>
            <person name="Angarone M.P."/>
            <person name="Hauser A.R."/>
            <person name="Sichel J.S."/>
            <person name="Amponsah E."/>
            <person name="Kociolek L.K."/>
        </authorList>
    </citation>
    <scope>NUCLEOTIDE SEQUENCE</scope>
    <source>
        <strain evidence="6">NU1-AC-029v</strain>
    </source>
</reference>
<reference evidence="8 10" key="3">
    <citation type="submission" date="2020-02" db="EMBL/GenBank/DDBJ databases">
        <authorList>
            <person name="Kociolek L.K."/>
            <person name="Ozer E.A."/>
        </authorList>
    </citation>
    <scope>NUCLEOTIDE SEQUENCE [LARGE SCALE GENOMIC DNA]</scope>
    <source>
        <strain evidence="8 10">ATCC 14501</strain>
    </source>
</reference>
<gene>
    <name evidence="5" type="ORF">CIAN88_21910</name>
    <name evidence="8" type="ORF">G4D54_16070</name>
    <name evidence="7" type="ORF">GT664_04755</name>
    <name evidence="6" type="ORF">MKC95_18380</name>
</gene>
<dbReference type="Proteomes" id="UP000604383">
    <property type="component" value="Unassembled WGS sequence"/>
</dbReference>
<evidence type="ECO:0000256" key="2">
    <source>
        <dbReference type="ARBA" id="ARBA00023125"/>
    </source>
</evidence>
<dbReference type="PANTHER" id="PTHR38445:SF9">
    <property type="entry name" value="HTH-TYPE TRANSCRIPTIONAL REPRESSOR YTRA"/>
    <property type="match status" value="1"/>
</dbReference>
<dbReference type="GO" id="GO:0003677">
    <property type="term" value="F:DNA binding"/>
    <property type="evidence" value="ECO:0007669"/>
    <property type="project" value="UniProtKB-KW"/>
</dbReference>
<dbReference type="GO" id="GO:0003700">
    <property type="term" value="F:DNA-binding transcription factor activity"/>
    <property type="evidence" value="ECO:0007669"/>
    <property type="project" value="InterPro"/>
</dbReference>
<dbReference type="EMBL" id="CP048838">
    <property type="protein sequence ID" value="QJA03845.1"/>
    <property type="molecule type" value="Genomic_DNA"/>
</dbReference>
<organism evidence="5 9">
    <name type="scientific">Clostridium innocuum</name>
    <dbReference type="NCBI Taxonomy" id="1522"/>
    <lineage>
        <taxon>Bacteria</taxon>
        <taxon>Bacillati</taxon>
        <taxon>Bacillota</taxon>
        <taxon>Clostridia</taxon>
        <taxon>Eubacteriales</taxon>
        <taxon>Clostridiaceae</taxon>
        <taxon>Clostridium</taxon>
    </lineage>
</organism>
<dbReference type="GeneID" id="61927085"/>
<dbReference type="PROSITE" id="PS50949">
    <property type="entry name" value="HTH_GNTR"/>
    <property type="match status" value="1"/>
</dbReference>
<evidence type="ECO:0000313" key="5">
    <source>
        <dbReference type="EMBL" id="KGJ51182.1"/>
    </source>
</evidence>
<keyword evidence="1" id="KW-0805">Transcription regulation</keyword>
<evidence type="ECO:0000313" key="7">
    <source>
        <dbReference type="EMBL" id="MZH55089.1"/>
    </source>
</evidence>
<keyword evidence="2" id="KW-0238">DNA-binding</keyword>
<reference evidence="5 9" key="1">
    <citation type="submission" date="2014-08" db="EMBL/GenBank/DDBJ databases">
        <title>Clostridium innocuum, an unnegligible vancomycin-resistant pathogen causing extra-intestinal infections.</title>
        <authorList>
            <person name="Feng Y."/>
            <person name="Chiu C.-H."/>
        </authorList>
    </citation>
    <scope>NUCLEOTIDE SEQUENCE [LARGE SCALE GENOMIC DNA]</scope>
    <source>
        <strain evidence="5 9">AN88</strain>
    </source>
</reference>
<dbReference type="EMBL" id="JQIF01000133">
    <property type="protein sequence ID" value="KGJ51182.1"/>
    <property type="molecule type" value="Genomic_DNA"/>
</dbReference>
<dbReference type="PANTHER" id="PTHR38445">
    <property type="entry name" value="HTH-TYPE TRANSCRIPTIONAL REPRESSOR YTRA"/>
    <property type="match status" value="1"/>
</dbReference>
<sequence>MNVFSDLKLNSKTSVYLQIIQHVKRKILNKSIIAYTPLPSRRELASLLSINPNTVQKSYKLMEEEGILRTISNVKSVVYVDEQIMERLQQEMIQETVDDFIANCRECGLPFQKVVAILSTRWDI</sequence>
<dbReference type="Pfam" id="PF00392">
    <property type="entry name" value="GntR"/>
    <property type="match status" value="1"/>
</dbReference>
<dbReference type="Proteomes" id="UP000030008">
    <property type="component" value="Unassembled WGS sequence"/>
</dbReference>
<evidence type="ECO:0000259" key="4">
    <source>
        <dbReference type="PROSITE" id="PS50949"/>
    </source>
</evidence>
<dbReference type="Proteomes" id="UP001203972">
    <property type="component" value="Unassembled WGS sequence"/>
</dbReference>
<dbReference type="InterPro" id="IPR000524">
    <property type="entry name" value="Tscrpt_reg_HTH_GntR"/>
</dbReference>
<dbReference type="SMART" id="SM00345">
    <property type="entry name" value="HTH_GNTR"/>
    <property type="match status" value="1"/>
</dbReference>
<dbReference type="InterPro" id="IPR036390">
    <property type="entry name" value="WH_DNA-bd_sf"/>
</dbReference>
<name>A0A099I1N9_CLOIN</name>
<dbReference type="AlphaFoldDB" id="A0A099I1N9"/>
<evidence type="ECO:0000256" key="3">
    <source>
        <dbReference type="ARBA" id="ARBA00023163"/>
    </source>
</evidence>
<keyword evidence="3" id="KW-0804">Transcription</keyword>
<evidence type="ECO:0000313" key="8">
    <source>
        <dbReference type="EMBL" id="QJA03845.1"/>
    </source>
</evidence>
<dbReference type="RefSeq" id="WP_002609605.1">
    <property type="nucleotide sequence ID" value="NZ_AP025565.1"/>
</dbReference>
<accession>A0A099I1N9</accession>
<protein>
    <submittedName>
        <fullName evidence="5">GntR family transcriptional regulator</fullName>
    </submittedName>
</protein>
<evidence type="ECO:0000313" key="10">
    <source>
        <dbReference type="Proteomes" id="UP000503330"/>
    </source>
</evidence>
<evidence type="ECO:0000256" key="1">
    <source>
        <dbReference type="ARBA" id="ARBA00023015"/>
    </source>
</evidence>
<dbReference type="EMBL" id="JAKTMA010000039">
    <property type="protein sequence ID" value="MCR0234736.1"/>
    <property type="molecule type" value="Genomic_DNA"/>
</dbReference>